<dbReference type="CDD" id="cd01335">
    <property type="entry name" value="Radical_SAM"/>
    <property type="match status" value="1"/>
</dbReference>
<accession>W7KXC8</accession>
<dbReference type="InterPro" id="IPR058240">
    <property type="entry name" value="rSAM_sf"/>
</dbReference>
<keyword evidence="1" id="KW-0949">S-adenosyl-L-methionine</keyword>
<evidence type="ECO:0000259" key="5">
    <source>
        <dbReference type="PROSITE" id="PS51918"/>
    </source>
</evidence>
<dbReference type="PROSITE" id="PS51918">
    <property type="entry name" value="RADICAL_SAM"/>
    <property type="match status" value="1"/>
</dbReference>
<keyword evidence="7" id="KW-1185">Reference proteome</keyword>
<dbReference type="GO" id="GO:0051536">
    <property type="term" value="F:iron-sulfur cluster binding"/>
    <property type="evidence" value="ECO:0007669"/>
    <property type="project" value="UniProtKB-KW"/>
</dbReference>
<dbReference type="Proteomes" id="UP000054284">
    <property type="component" value="Unassembled WGS sequence"/>
</dbReference>
<protein>
    <submittedName>
        <fullName evidence="6">Radical SAM protein</fullName>
    </submittedName>
</protein>
<name>W7KXC8_9CREN</name>
<evidence type="ECO:0000256" key="3">
    <source>
        <dbReference type="ARBA" id="ARBA00023004"/>
    </source>
</evidence>
<keyword evidence="4" id="KW-0411">Iron-sulfur</keyword>
<dbReference type="EMBL" id="ASRH01000002">
    <property type="protein sequence ID" value="EWG07966.1"/>
    <property type="molecule type" value="Genomic_DNA"/>
</dbReference>
<dbReference type="InterPro" id="IPR006638">
    <property type="entry name" value="Elp3/MiaA/NifB-like_rSAM"/>
</dbReference>
<dbReference type="InterPro" id="IPR007197">
    <property type="entry name" value="rSAM"/>
</dbReference>
<evidence type="ECO:0000313" key="6">
    <source>
        <dbReference type="EMBL" id="EWG07966.1"/>
    </source>
</evidence>
<keyword evidence="3" id="KW-0408">Iron</keyword>
<dbReference type="SFLD" id="SFLDG01113">
    <property type="entry name" value="Uncharacterised_Radical_SAM_Su"/>
    <property type="match status" value="1"/>
</dbReference>
<dbReference type="Pfam" id="PF04055">
    <property type="entry name" value="Radical_SAM"/>
    <property type="match status" value="1"/>
</dbReference>
<comment type="caution">
    <text evidence="6">The sequence shown here is derived from an EMBL/GenBank/DDBJ whole genome shotgun (WGS) entry which is preliminary data.</text>
</comment>
<dbReference type="PANTHER" id="PTHR43288:SF2">
    <property type="entry name" value="RADICAL SAM CORE DOMAIN-CONTAINING PROTEIN"/>
    <property type="match status" value="1"/>
</dbReference>
<evidence type="ECO:0000256" key="4">
    <source>
        <dbReference type="ARBA" id="ARBA00023014"/>
    </source>
</evidence>
<dbReference type="InterPro" id="IPR013785">
    <property type="entry name" value="Aldolase_TIM"/>
</dbReference>
<sequence length="285" mass="32229">MIGGFVIDRKFSVLSLTGGSCSLNCFYCSAKYIKSMLSAPTPEELYKEISRLHARGVKGFLVSGGFNERGELPVKKYLPVMRKAKKEMGVIFNVHPGLLDRETIEEMRDVVDIVDYEFAYSTGAYKSKGVKRPREDYLKVLEDLVDYGPKYVVPHLMLGLPSDSDEELEDVIRLVASYNPYLINFLVLIPTPGTPSRLLKPMDVVRALRLIELGHALTGGRTSLGCMRPYQIKEELDREVVKRGIVQRIANPHHKVVKEFNLPLYDGCCSLPEEYLGEFKYEADN</sequence>
<dbReference type="PATRIC" id="fig|1326980.6.peg.581"/>
<dbReference type="AlphaFoldDB" id="W7KXC8"/>
<feature type="domain" description="Radical SAM core" evidence="5">
    <location>
        <begin position="6"/>
        <end position="221"/>
    </location>
</feature>
<evidence type="ECO:0000256" key="1">
    <source>
        <dbReference type="ARBA" id="ARBA00022691"/>
    </source>
</evidence>
<dbReference type="Gene3D" id="3.20.20.70">
    <property type="entry name" value="Aldolase class I"/>
    <property type="match status" value="1"/>
</dbReference>
<dbReference type="PANTHER" id="PTHR43288">
    <property type="entry name" value="BIOTIN SYNTHASE-RELATED PROTEIN, RADICAL SAM SUPERFAMILY"/>
    <property type="match status" value="1"/>
</dbReference>
<dbReference type="SMART" id="SM00729">
    <property type="entry name" value="Elp3"/>
    <property type="match status" value="1"/>
</dbReference>
<dbReference type="GO" id="GO:0046872">
    <property type="term" value="F:metal ion binding"/>
    <property type="evidence" value="ECO:0007669"/>
    <property type="project" value="UniProtKB-KW"/>
</dbReference>
<proteinExistence type="predicted"/>
<reference evidence="6 7" key="1">
    <citation type="journal article" date="2014" name="Genome Announc.">
        <title>Draft Genome Sequence of the Sulfolobales Archaeon AZ1, Obtained through Metagenomic Analysis of a Mexican Hot Spring.</title>
        <authorList>
            <person name="Servin-Garciduenas L.E."/>
            <person name="Martinez-Romero E."/>
        </authorList>
    </citation>
    <scope>NUCLEOTIDE SEQUENCE [LARGE SCALE GENOMIC DNA]</scope>
    <source>
        <strain evidence="6">AZ1-illumnia</strain>
    </source>
</reference>
<evidence type="ECO:0000256" key="2">
    <source>
        <dbReference type="ARBA" id="ARBA00022723"/>
    </source>
</evidence>
<dbReference type="SUPFAM" id="SSF102114">
    <property type="entry name" value="Radical SAM enzymes"/>
    <property type="match status" value="1"/>
</dbReference>
<keyword evidence="2" id="KW-0479">Metal-binding</keyword>
<dbReference type="GO" id="GO:0003824">
    <property type="term" value="F:catalytic activity"/>
    <property type="evidence" value="ECO:0007669"/>
    <property type="project" value="InterPro"/>
</dbReference>
<organism evidence="6 7">
    <name type="scientific">Candidatus Aramenus sulfurataquae</name>
    <dbReference type="NCBI Taxonomy" id="1326980"/>
    <lineage>
        <taxon>Archaea</taxon>
        <taxon>Thermoproteota</taxon>
        <taxon>Thermoprotei</taxon>
        <taxon>Sulfolobales</taxon>
        <taxon>Sulfolobaceae</taxon>
        <taxon>Candidatus Aramenus</taxon>
    </lineage>
</organism>
<dbReference type="SFLD" id="SFLDS00029">
    <property type="entry name" value="Radical_SAM"/>
    <property type="match status" value="1"/>
</dbReference>
<gene>
    <name evidence="6" type="ORF">ASUL_02944</name>
</gene>
<evidence type="ECO:0000313" key="7">
    <source>
        <dbReference type="Proteomes" id="UP000054284"/>
    </source>
</evidence>